<gene>
    <name evidence="1" type="ORF">RJ40_01470</name>
</gene>
<protein>
    <submittedName>
        <fullName evidence="1">DUF3800 domain-containing protein</fullName>
    </submittedName>
</protein>
<proteinExistence type="predicted"/>
<reference evidence="1" key="1">
    <citation type="journal article" date="2001" name="Int. J. Syst. Evol. Microbiol.">
        <title>Methanofollis aquaemaris sp. nov., a methanogen isolated from an aquaculture fish pond.</title>
        <authorList>
            <person name="Lai M.C."/>
            <person name="Chen S.C."/>
        </authorList>
    </citation>
    <scope>NUCLEOTIDE SEQUENCE</scope>
    <source>
        <strain evidence="1">N2F9704</strain>
    </source>
</reference>
<name>A0A8A3S3M7_9EURY</name>
<organism evidence="1 2">
    <name type="scientific">Methanofollis aquaemaris</name>
    <dbReference type="NCBI Taxonomy" id="126734"/>
    <lineage>
        <taxon>Archaea</taxon>
        <taxon>Methanobacteriati</taxon>
        <taxon>Methanobacteriota</taxon>
        <taxon>Stenosarchaea group</taxon>
        <taxon>Methanomicrobia</taxon>
        <taxon>Methanomicrobiales</taxon>
        <taxon>Methanomicrobiaceae</taxon>
        <taxon>Methanofollis</taxon>
    </lineage>
</organism>
<evidence type="ECO:0000313" key="2">
    <source>
        <dbReference type="Proteomes" id="UP001042704"/>
    </source>
</evidence>
<dbReference type="Pfam" id="PF12686">
    <property type="entry name" value="DUF3800"/>
    <property type="match status" value="1"/>
</dbReference>
<dbReference type="KEGG" id="maqe:RJ40_01470"/>
<dbReference type="AlphaFoldDB" id="A0A8A3S3M7"/>
<evidence type="ECO:0000313" key="1">
    <source>
        <dbReference type="EMBL" id="QSZ66260.1"/>
    </source>
</evidence>
<dbReference type="Proteomes" id="UP001042704">
    <property type="component" value="Chromosome"/>
</dbReference>
<reference evidence="1" key="2">
    <citation type="submission" date="2019-02" db="EMBL/GenBank/DDBJ databases">
        <authorList>
            <person name="Chen S.-C."/>
            <person name="Chien H.-H."/>
            <person name="Lai M.-C."/>
        </authorList>
    </citation>
    <scope>NUCLEOTIDE SEQUENCE</scope>
    <source>
        <strain evidence="1">N2F9704</strain>
    </source>
</reference>
<sequence>MKLPTLNGPCNILFINSIDQIRGDCISDILPSPHGVNIYIDESGDLGFSGNSSSYFIVGAIIAEGPEKVQQCKTCMKRVKKKFPKKYKNISELKYHNTDDTYRRRVLECISRTDVDIAYAVLRKEQVYINLRDKRQVLYNYITGSLVSTILSEYGCSHDVNVIIDKSLDGVVRDEFDKYLLYRSMEEHSNHTGEHDLEILHADSKKNHCIQAVDFIAGAVHRHYREPLPYNDYYSVFENRITIALDYFNGRRK</sequence>
<dbReference type="EMBL" id="CP036172">
    <property type="protein sequence ID" value="QSZ66260.1"/>
    <property type="molecule type" value="Genomic_DNA"/>
</dbReference>
<keyword evidence="2" id="KW-1185">Reference proteome</keyword>
<accession>A0A8A3S3M7</accession>
<dbReference type="InterPro" id="IPR024524">
    <property type="entry name" value="DUF3800"/>
</dbReference>